<protein>
    <submittedName>
        <fullName evidence="2">Uncharacterized protein</fullName>
    </submittedName>
</protein>
<evidence type="ECO:0000313" key="3">
    <source>
        <dbReference type="Proteomes" id="UP000572907"/>
    </source>
</evidence>
<feature type="compositionally biased region" description="Basic and acidic residues" evidence="1">
    <location>
        <begin position="103"/>
        <end position="115"/>
    </location>
</feature>
<dbReference type="Proteomes" id="UP000572907">
    <property type="component" value="Unassembled WGS sequence"/>
</dbReference>
<name>A0A7W5F0J1_9ACTN</name>
<comment type="caution">
    <text evidence="2">The sequence shown here is derived from an EMBL/GenBank/DDBJ whole genome shotgun (WGS) entry which is preliminary data.</text>
</comment>
<proteinExistence type="predicted"/>
<dbReference type="EMBL" id="JACHXE010000001">
    <property type="protein sequence ID" value="MBB3075540.1"/>
    <property type="molecule type" value="Genomic_DNA"/>
</dbReference>
<keyword evidence="3" id="KW-1185">Reference proteome</keyword>
<accession>A0A7W5F0J1</accession>
<sequence>MEHDFMAVERAANEIRGITEADRLLPVMRQILLLAAIRDDTAAPEAASVEELPELAAEEIVHAVLGREELLRDSESELALAAGETFLRGLWNGDDEADDLLDGERTARGLSPKRDSRVRRHSAKAPPWRAELLALTQVVLLGGSTGPFQHRM</sequence>
<dbReference type="RefSeq" id="WP_184589791.1">
    <property type="nucleotide sequence ID" value="NZ_BMUP01000001.1"/>
</dbReference>
<gene>
    <name evidence="2" type="ORF">FHS41_002009</name>
</gene>
<organism evidence="2 3">
    <name type="scientific">Streptomyces violarus</name>
    <dbReference type="NCBI Taxonomy" id="67380"/>
    <lineage>
        <taxon>Bacteria</taxon>
        <taxon>Bacillati</taxon>
        <taxon>Actinomycetota</taxon>
        <taxon>Actinomycetes</taxon>
        <taxon>Kitasatosporales</taxon>
        <taxon>Streptomycetaceae</taxon>
        <taxon>Streptomyces</taxon>
    </lineage>
</organism>
<evidence type="ECO:0000313" key="2">
    <source>
        <dbReference type="EMBL" id="MBB3075540.1"/>
    </source>
</evidence>
<evidence type="ECO:0000256" key="1">
    <source>
        <dbReference type="SAM" id="MobiDB-lite"/>
    </source>
</evidence>
<feature type="region of interest" description="Disordered" evidence="1">
    <location>
        <begin position="103"/>
        <end position="122"/>
    </location>
</feature>
<dbReference type="AlphaFoldDB" id="A0A7W5F0J1"/>
<reference evidence="2 3" key="1">
    <citation type="submission" date="2020-08" db="EMBL/GenBank/DDBJ databases">
        <title>Genomic Encyclopedia of Type Strains, Phase III (KMG-III): the genomes of soil and plant-associated and newly described type strains.</title>
        <authorList>
            <person name="Whitman W."/>
        </authorList>
    </citation>
    <scope>NUCLEOTIDE SEQUENCE [LARGE SCALE GENOMIC DNA]</scope>
    <source>
        <strain evidence="2 3">CECT 3237</strain>
    </source>
</reference>